<evidence type="ECO:0000256" key="4">
    <source>
        <dbReference type="ARBA" id="ARBA00022679"/>
    </source>
</evidence>
<feature type="transmembrane region" description="Helical" evidence="8">
    <location>
        <begin position="351"/>
        <end position="373"/>
    </location>
</feature>
<evidence type="ECO:0000256" key="8">
    <source>
        <dbReference type="SAM" id="Phobius"/>
    </source>
</evidence>
<feature type="transmembrane region" description="Helical" evidence="8">
    <location>
        <begin position="302"/>
        <end position="320"/>
    </location>
</feature>
<dbReference type="PANTHER" id="PTHR33908">
    <property type="entry name" value="MANNOSYLTRANSFERASE YKCB-RELATED"/>
    <property type="match status" value="1"/>
</dbReference>
<reference evidence="10 11" key="1">
    <citation type="submission" date="2018-01" db="EMBL/GenBank/DDBJ databases">
        <title>Metagenomic assembled genomes from two thermal pools in the Uzon Caldera, Kamchatka, Russia.</title>
        <authorList>
            <person name="Wilkins L."/>
            <person name="Ettinger C."/>
        </authorList>
    </citation>
    <scope>NUCLEOTIDE SEQUENCE [LARGE SCALE GENOMIC DNA]</scope>
    <source>
        <strain evidence="10">ZAV-08</strain>
    </source>
</reference>
<dbReference type="Pfam" id="PF13231">
    <property type="entry name" value="PMT_2"/>
    <property type="match status" value="1"/>
</dbReference>
<evidence type="ECO:0000256" key="5">
    <source>
        <dbReference type="ARBA" id="ARBA00022692"/>
    </source>
</evidence>
<dbReference type="InterPro" id="IPR038731">
    <property type="entry name" value="RgtA/B/C-like"/>
</dbReference>
<sequence>MFWEAGSLVLFLPLSFIKSAGGFFLKFLQNKKFILALFFILILFFLKMTYLYFLDLPLSYDEAYYWDWSRFLDFGYYNKPPMIAWIIRVSTEFFGNTEFAVRFPALILTTLTIFFSYLLVYKYFNENKAFLLLLTFSFIPILTVYSFIITIDPPLIFFWILSLFFFLRYLENSNYKNAIFTGFFIGLGLLTKQTMFTFLFLGITYLLIFNKDLFFKKETFLLFLIALLVYFPNIYWNYIHQFILVKHTEEHFSRKTFSLFSFLKFFRDSISVYTPLFLFFLYTGGEYTKKFFKKESEEKLNFLYFLSFPVILGLLFLSFFIKLNVNWILPFVLTGFLFFFAYFSLSKEWEILIFANLILSILLSIIVYLFGYFPEKFPEPFQVLLERFKGWKVLAERVEKYYTQKIPLVTEGRQLAATLSFYVKTHPEVYVMQFDPFPENQYHLWRGVDILKGKEVLIVKKDFSEPYYLKNTKKLDEITIKTTKKRYKKFSIWKGILDF</sequence>
<feature type="transmembrane region" description="Helical" evidence="8">
    <location>
        <begin position="182"/>
        <end position="208"/>
    </location>
</feature>
<evidence type="ECO:0000256" key="6">
    <source>
        <dbReference type="ARBA" id="ARBA00022989"/>
    </source>
</evidence>
<keyword evidence="6 8" id="KW-1133">Transmembrane helix</keyword>
<protein>
    <recommendedName>
        <fullName evidence="9">Glycosyltransferase RgtA/B/C/D-like domain-containing protein</fullName>
    </recommendedName>
</protein>
<keyword evidence="7 8" id="KW-0472">Membrane</keyword>
<evidence type="ECO:0000256" key="3">
    <source>
        <dbReference type="ARBA" id="ARBA00022676"/>
    </source>
</evidence>
<keyword evidence="2" id="KW-1003">Cell membrane</keyword>
<feature type="transmembrane region" description="Helical" evidence="8">
    <location>
        <begin position="327"/>
        <end position="345"/>
    </location>
</feature>
<dbReference type="AlphaFoldDB" id="A0A2N7PN39"/>
<evidence type="ECO:0000256" key="2">
    <source>
        <dbReference type="ARBA" id="ARBA00022475"/>
    </source>
</evidence>
<keyword evidence="4" id="KW-0808">Transferase</keyword>
<feature type="transmembrane region" description="Helical" evidence="8">
    <location>
        <begin position="99"/>
        <end position="120"/>
    </location>
</feature>
<evidence type="ECO:0000313" key="10">
    <source>
        <dbReference type="EMBL" id="PMP66800.1"/>
    </source>
</evidence>
<dbReference type="GO" id="GO:0016763">
    <property type="term" value="F:pentosyltransferase activity"/>
    <property type="evidence" value="ECO:0007669"/>
    <property type="project" value="TreeGrafter"/>
</dbReference>
<gene>
    <name evidence="10" type="ORF">C0190_04660</name>
</gene>
<dbReference type="GO" id="GO:0005886">
    <property type="term" value="C:plasma membrane"/>
    <property type="evidence" value="ECO:0007669"/>
    <property type="project" value="UniProtKB-SubCell"/>
</dbReference>
<feature type="transmembrane region" description="Helical" evidence="8">
    <location>
        <begin position="6"/>
        <end position="26"/>
    </location>
</feature>
<feature type="transmembrane region" description="Helical" evidence="8">
    <location>
        <begin position="33"/>
        <end position="53"/>
    </location>
</feature>
<feature type="transmembrane region" description="Helical" evidence="8">
    <location>
        <begin position="154"/>
        <end position="170"/>
    </location>
</feature>
<evidence type="ECO:0000256" key="1">
    <source>
        <dbReference type="ARBA" id="ARBA00004651"/>
    </source>
</evidence>
<dbReference type="EMBL" id="PNIK01000065">
    <property type="protein sequence ID" value="PMP66800.1"/>
    <property type="molecule type" value="Genomic_DNA"/>
</dbReference>
<dbReference type="Proteomes" id="UP000235460">
    <property type="component" value="Unassembled WGS sequence"/>
</dbReference>
<feature type="domain" description="Glycosyltransferase RgtA/B/C/D-like" evidence="9">
    <location>
        <begin position="78"/>
        <end position="236"/>
    </location>
</feature>
<name>A0A2N7PN39_9BACT</name>
<organism evidence="10 11">
    <name type="scientific">Thermodesulfobacterium geofontis</name>
    <dbReference type="NCBI Taxonomy" id="1295609"/>
    <lineage>
        <taxon>Bacteria</taxon>
        <taxon>Pseudomonadati</taxon>
        <taxon>Thermodesulfobacteriota</taxon>
        <taxon>Thermodesulfobacteria</taxon>
        <taxon>Thermodesulfobacteriales</taxon>
        <taxon>Thermodesulfobacteriaceae</taxon>
        <taxon>Thermodesulfobacterium</taxon>
    </lineage>
</organism>
<dbReference type="GO" id="GO:0009103">
    <property type="term" value="P:lipopolysaccharide biosynthetic process"/>
    <property type="evidence" value="ECO:0007669"/>
    <property type="project" value="UniProtKB-ARBA"/>
</dbReference>
<dbReference type="PANTHER" id="PTHR33908:SF11">
    <property type="entry name" value="MEMBRANE PROTEIN"/>
    <property type="match status" value="1"/>
</dbReference>
<keyword evidence="3" id="KW-0328">Glycosyltransferase</keyword>
<feature type="transmembrane region" description="Helical" evidence="8">
    <location>
        <begin position="259"/>
        <end position="282"/>
    </location>
</feature>
<evidence type="ECO:0000256" key="7">
    <source>
        <dbReference type="ARBA" id="ARBA00023136"/>
    </source>
</evidence>
<feature type="transmembrane region" description="Helical" evidence="8">
    <location>
        <begin position="220"/>
        <end position="238"/>
    </location>
</feature>
<proteinExistence type="predicted"/>
<comment type="caution">
    <text evidence="10">The sequence shown here is derived from an EMBL/GenBank/DDBJ whole genome shotgun (WGS) entry which is preliminary data.</text>
</comment>
<evidence type="ECO:0000259" key="9">
    <source>
        <dbReference type="Pfam" id="PF13231"/>
    </source>
</evidence>
<dbReference type="InterPro" id="IPR050297">
    <property type="entry name" value="LipidA_mod_glycosyltrf_83"/>
</dbReference>
<feature type="transmembrane region" description="Helical" evidence="8">
    <location>
        <begin position="129"/>
        <end position="148"/>
    </location>
</feature>
<evidence type="ECO:0000313" key="11">
    <source>
        <dbReference type="Proteomes" id="UP000235460"/>
    </source>
</evidence>
<keyword evidence="5 8" id="KW-0812">Transmembrane</keyword>
<comment type="subcellular location">
    <subcellularLocation>
        <location evidence="1">Cell membrane</location>
        <topology evidence="1">Multi-pass membrane protein</topology>
    </subcellularLocation>
</comment>
<accession>A0A2N7PN39</accession>